<sequence length="231" mass="25597">MGCCASTFEENKTKQQKNHQFSSVSKSPPTPDEELVKEVLSETPKPEIIVPNCDSDPEPDICKHFVSPKKPFLGEKWIPEEEISEVSVVCSVSESISNNAPGDSGEVHQRVYTSQGYNSNFVDKNINGSDHNVLLRCHGRSPVRRADPSPPRRCSGRVGLRRDVTGENSARRSQSPAARSNVDRTPSGRRTAPSPGRVRMVHGPDEMMDEWAGPRESLENPLVSLECFIFL</sequence>
<dbReference type="Proteomes" id="UP001443914">
    <property type="component" value="Unassembled WGS sequence"/>
</dbReference>
<proteinExistence type="predicted"/>
<comment type="caution">
    <text evidence="2">The sequence shown here is derived from an EMBL/GenBank/DDBJ whole genome shotgun (WGS) entry which is preliminary data.</text>
</comment>
<evidence type="ECO:0000256" key="1">
    <source>
        <dbReference type="SAM" id="MobiDB-lite"/>
    </source>
</evidence>
<dbReference type="PANTHER" id="PTHR33871">
    <property type="entry name" value="OS05G0503100 PROTEIN-RELATED"/>
    <property type="match status" value="1"/>
</dbReference>
<evidence type="ECO:0000313" key="2">
    <source>
        <dbReference type="EMBL" id="KAK9706674.1"/>
    </source>
</evidence>
<feature type="region of interest" description="Disordered" evidence="1">
    <location>
        <begin position="1"/>
        <end position="36"/>
    </location>
</feature>
<feature type="compositionally biased region" description="Low complexity" evidence="1">
    <location>
        <begin position="171"/>
        <end position="180"/>
    </location>
</feature>
<protein>
    <submittedName>
        <fullName evidence="2">Uncharacterized protein</fullName>
    </submittedName>
</protein>
<evidence type="ECO:0000313" key="3">
    <source>
        <dbReference type="Proteomes" id="UP001443914"/>
    </source>
</evidence>
<name>A0AAW1JNC9_SAPOF</name>
<keyword evidence="3" id="KW-1185">Reference proteome</keyword>
<accession>A0AAW1JNC9</accession>
<feature type="region of interest" description="Disordered" evidence="1">
    <location>
        <begin position="139"/>
        <end position="202"/>
    </location>
</feature>
<reference evidence="2" key="1">
    <citation type="submission" date="2024-03" db="EMBL/GenBank/DDBJ databases">
        <title>WGS assembly of Saponaria officinalis var. Norfolk2.</title>
        <authorList>
            <person name="Jenkins J."/>
            <person name="Shu S."/>
            <person name="Grimwood J."/>
            <person name="Barry K."/>
            <person name="Goodstein D."/>
            <person name="Schmutz J."/>
            <person name="Leebens-Mack J."/>
            <person name="Osbourn A."/>
        </authorList>
    </citation>
    <scope>NUCLEOTIDE SEQUENCE [LARGE SCALE GENOMIC DNA]</scope>
    <source>
        <strain evidence="2">JIC</strain>
    </source>
</reference>
<feature type="compositionally biased region" description="Polar residues" evidence="1">
    <location>
        <begin position="18"/>
        <end position="27"/>
    </location>
</feature>
<organism evidence="2 3">
    <name type="scientific">Saponaria officinalis</name>
    <name type="common">Common soapwort</name>
    <name type="synonym">Lychnis saponaria</name>
    <dbReference type="NCBI Taxonomy" id="3572"/>
    <lineage>
        <taxon>Eukaryota</taxon>
        <taxon>Viridiplantae</taxon>
        <taxon>Streptophyta</taxon>
        <taxon>Embryophyta</taxon>
        <taxon>Tracheophyta</taxon>
        <taxon>Spermatophyta</taxon>
        <taxon>Magnoliopsida</taxon>
        <taxon>eudicotyledons</taxon>
        <taxon>Gunneridae</taxon>
        <taxon>Pentapetalae</taxon>
        <taxon>Caryophyllales</taxon>
        <taxon>Caryophyllaceae</taxon>
        <taxon>Caryophylleae</taxon>
        <taxon>Saponaria</taxon>
    </lineage>
</organism>
<gene>
    <name evidence="2" type="ORF">RND81_07G143800</name>
</gene>
<dbReference type="AlphaFoldDB" id="A0AAW1JNC9"/>
<dbReference type="EMBL" id="JBDFQZ010000007">
    <property type="protein sequence ID" value="KAK9706674.1"/>
    <property type="molecule type" value="Genomic_DNA"/>
</dbReference>
<dbReference type="PANTHER" id="PTHR33871:SF1">
    <property type="entry name" value="OS05G0503100 PROTEIN"/>
    <property type="match status" value="1"/>
</dbReference>